<evidence type="ECO:0000256" key="5">
    <source>
        <dbReference type="ARBA" id="ARBA00022490"/>
    </source>
</evidence>
<evidence type="ECO:0000256" key="16">
    <source>
        <dbReference type="SAM" id="MobiDB-lite"/>
    </source>
</evidence>
<protein>
    <recommendedName>
        <fullName evidence="15">Ribonuclease 3</fullName>
        <ecNumber evidence="15">3.1.26.3</ecNumber>
    </recommendedName>
    <alternativeName>
        <fullName evidence="15">Ribonuclease III</fullName>
        <shortName evidence="15">RNase III</shortName>
    </alternativeName>
</protein>
<evidence type="ECO:0000259" key="17">
    <source>
        <dbReference type="PROSITE" id="PS50137"/>
    </source>
</evidence>
<dbReference type="Gene3D" id="3.30.160.20">
    <property type="match status" value="1"/>
</dbReference>
<dbReference type="GO" id="GO:0046872">
    <property type="term" value="F:metal ion binding"/>
    <property type="evidence" value="ECO:0007669"/>
    <property type="project" value="UniProtKB-KW"/>
</dbReference>
<comment type="subunit">
    <text evidence="4 15">Homodimer.</text>
</comment>
<dbReference type="PATRIC" id="fig|765912.4.peg.1791"/>
<keyword evidence="15" id="KW-0699">rRNA-binding</keyword>
<evidence type="ECO:0000259" key="18">
    <source>
        <dbReference type="PROSITE" id="PS50142"/>
    </source>
</evidence>
<comment type="catalytic activity">
    <reaction evidence="1 15">
        <text>Endonucleolytic cleavage to 5'-phosphomonoester.</text>
        <dbReference type="EC" id="3.1.26.3"/>
    </reaction>
</comment>
<evidence type="ECO:0000256" key="12">
    <source>
        <dbReference type="ARBA" id="ARBA00022801"/>
    </source>
</evidence>
<evidence type="ECO:0000256" key="13">
    <source>
        <dbReference type="ARBA" id="ARBA00022842"/>
    </source>
</evidence>
<comment type="subcellular location">
    <subcellularLocation>
        <location evidence="2 15">Cytoplasm</location>
    </subcellularLocation>
</comment>
<feature type="domain" description="DRBM" evidence="17">
    <location>
        <begin position="153"/>
        <end position="223"/>
    </location>
</feature>
<dbReference type="SUPFAM" id="SSF69065">
    <property type="entry name" value="RNase III domain-like"/>
    <property type="match status" value="1"/>
</dbReference>
<dbReference type="OrthoDB" id="9805026at2"/>
<feature type="region of interest" description="Disordered" evidence="16">
    <location>
        <begin position="194"/>
        <end position="225"/>
    </location>
</feature>
<dbReference type="InterPro" id="IPR036389">
    <property type="entry name" value="RNase_III_sf"/>
</dbReference>
<name>L0GV24_9GAMM</name>
<dbReference type="GO" id="GO:0006364">
    <property type="term" value="P:rRNA processing"/>
    <property type="evidence" value="ECO:0007669"/>
    <property type="project" value="UniProtKB-UniRule"/>
</dbReference>
<feature type="binding site" evidence="15">
    <location>
        <position position="112"/>
    </location>
    <ligand>
        <name>Mg(2+)</name>
        <dbReference type="ChEBI" id="CHEBI:18420"/>
    </ligand>
</feature>
<dbReference type="Pfam" id="PF00035">
    <property type="entry name" value="dsrm"/>
    <property type="match status" value="1"/>
</dbReference>
<dbReference type="SMART" id="SM00535">
    <property type="entry name" value="RIBOc"/>
    <property type="match status" value="1"/>
</dbReference>
<dbReference type="GO" id="GO:0010468">
    <property type="term" value="P:regulation of gene expression"/>
    <property type="evidence" value="ECO:0007669"/>
    <property type="project" value="TreeGrafter"/>
</dbReference>
<feature type="domain" description="RNase III" evidence="18">
    <location>
        <begin position="4"/>
        <end position="126"/>
    </location>
</feature>
<evidence type="ECO:0000256" key="2">
    <source>
        <dbReference type="ARBA" id="ARBA00004496"/>
    </source>
</evidence>
<comment type="cofactor">
    <cofactor evidence="15">
        <name>Mg(2+)</name>
        <dbReference type="ChEBI" id="CHEBI:18420"/>
    </cofactor>
</comment>
<dbReference type="CDD" id="cd00593">
    <property type="entry name" value="RIBOc"/>
    <property type="match status" value="1"/>
</dbReference>
<dbReference type="InterPro" id="IPR011907">
    <property type="entry name" value="RNase_III"/>
</dbReference>
<dbReference type="HOGENOM" id="CLU_000907_1_1_6"/>
<keyword evidence="9 15" id="KW-0540">Nuclease</keyword>
<feature type="binding site" evidence="15">
    <location>
        <position position="39"/>
    </location>
    <ligand>
        <name>Mg(2+)</name>
        <dbReference type="ChEBI" id="CHEBI:18420"/>
    </ligand>
</feature>
<dbReference type="PROSITE" id="PS50137">
    <property type="entry name" value="DS_RBD"/>
    <property type="match status" value="1"/>
</dbReference>
<dbReference type="SMART" id="SM00358">
    <property type="entry name" value="DSRM"/>
    <property type="match status" value="1"/>
</dbReference>
<dbReference type="HAMAP" id="MF_00104">
    <property type="entry name" value="RNase_III"/>
    <property type="match status" value="1"/>
</dbReference>
<evidence type="ECO:0000256" key="10">
    <source>
        <dbReference type="ARBA" id="ARBA00022723"/>
    </source>
</evidence>
<dbReference type="PANTHER" id="PTHR11207">
    <property type="entry name" value="RIBONUCLEASE III"/>
    <property type="match status" value="1"/>
</dbReference>
<organism evidence="19 20">
    <name type="scientific">Thioflavicoccus mobilis 8321</name>
    <dbReference type="NCBI Taxonomy" id="765912"/>
    <lineage>
        <taxon>Bacteria</taxon>
        <taxon>Pseudomonadati</taxon>
        <taxon>Pseudomonadota</taxon>
        <taxon>Gammaproteobacteria</taxon>
        <taxon>Chromatiales</taxon>
        <taxon>Chromatiaceae</taxon>
        <taxon>Thioflavicoccus</taxon>
    </lineage>
</organism>
<evidence type="ECO:0000256" key="8">
    <source>
        <dbReference type="ARBA" id="ARBA00022694"/>
    </source>
</evidence>
<dbReference type="GO" id="GO:0006397">
    <property type="term" value="P:mRNA processing"/>
    <property type="evidence" value="ECO:0007669"/>
    <property type="project" value="UniProtKB-UniRule"/>
</dbReference>
<keyword evidence="6 15" id="KW-0698">rRNA processing</keyword>
<dbReference type="EMBL" id="CP003051">
    <property type="protein sequence ID" value="AGA90598.1"/>
    <property type="molecule type" value="Genomic_DNA"/>
</dbReference>
<sequence>MSDLRILARHLGHRFRDESLVIQALTHRSASSRNNERLEFLGDALLGVVIAEVLWQRFPDASEGDLSRLRASLVNKEMLARLARDLTLGDYLVLGPGEQRTGGHQRDSILADALEAIFAAVYLDADFHTVRQVILGIFEAALAETRDDQVDKDPKTRLQERLQAKRRPLPEYEVLGVDGSQHAQVFHVRCRLPDDDREVHGDGTSRRRAEQAAAESMLERLDDDD</sequence>
<dbReference type="FunFam" id="3.30.160.20:FF:000003">
    <property type="entry name" value="Ribonuclease 3"/>
    <property type="match status" value="1"/>
</dbReference>
<dbReference type="GO" id="GO:0003725">
    <property type="term" value="F:double-stranded RNA binding"/>
    <property type="evidence" value="ECO:0007669"/>
    <property type="project" value="TreeGrafter"/>
</dbReference>
<proteinExistence type="inferred from homology"/>
<dbReference type="CDD" id="cd10845">
    <property type="entry name" value="DSRM_RNAse_III_family"/>
    <property type="match status" value="1"/>
</dbReference>
<feature type="active site" evidence="15">
    <location>
        <position position="43"/>
    </location>
</feature>
<evidence type="ECO:0000256" key="3">
    <source>
        <dbReference type="ARBA" id="ARBA00010183"/>
    </source>
</evidence>
<dbReference type="eggNOG" id="COG0571">
    <property type="taxonomic scope" value="Bacteria"/>
</dbReference>
<dbReference type="KEGG" id="tmb:Thimo_1830"/>
<keyword evidence="10 15" id="KW-0479">Metal-binding</keyword>
<keyword evidence="14 15" id="KW-0694">RNA-binding</keyword>
<dbReference type="GO" id="GO:0042802">
    <property type="term" value="F:identical protein binding"/>
    <property type="evidence" value="ECO:0007669"/>
    <property type="project" value="UniProtKB-ARBA"/>
</dbReference>
<dbReference type="EC" id="3.1.26.3" evidence="15"/>
<feature type="active site" evidence="15">
    <location>
        <position position="115"/>
    </location>
</feature>
<dbReference type="GO" id="GO:0005737">
    <property type="term" value="C:cytoplasm"/>
    <property type="evidence" value="ECO:0007669"/>
    <property type="project" value="UniProtKB-SubCell"/>
</dbReference>
<keyword evidence="7 15" id="KW-0507">mRNA processing</keyword>
<evidence type="ECO:0000313" key="20">
    <source>
        <dbReference type="Proteomes" id="UP000010816"/>
    </source>
</evidence>
<dbReference type="NCBIfam" id="TIGR02191">
    <property type="entry name" value="RNaseIII"/>
    <property type="match status" value="1"/>
</dbReference>
<keyword evidence="5 15" id="KW-0963">Cytoplasm</keyword>
<evidence type="ECO:0000256" key="4">
    <source>
        <dbReference type="ARBA" id="ARBA00011738"/>
    </source>
</evidence>
<comment type="function">
    <text evidence="15">Digests double-stranded RNA. Involved in the processing of primary rRNA transcript to yield the immediate precursors to the large and small rRNAs (23S and 16S). Processes some mRNAs, and tRNAs when they are encoded in the rRNA operon. Processes pre-crRNA and tracrRNA of type II CRISPR loci if present in the organism.</text>
</comment>
<evidence type="ECO:0000256" key="7">
    <source>
        <dbReference type="ARBA" id="ARBA00022664"/>
    </source>
</evidence>
<dbReference type="STRING" id="765912.Thimo_1830"/>
<keyword evidence="13 15" id="KW-0460">Magnesium</keyword>
<evidence type="ECO:0000313" key="19">
    <source>
        <dbReference type="EMBL" id="AGA90598.1"/>
    </source>
</evidence>
<comment type="similarity">
    <text evidence="3">Belongs to the ribonuclease III family.</text>
</comment>
<dbReference type="InterPro" id="IPR014720">
    <property type="entry name" value="dsRBD_dom"/>
</dbReference>
<dbReference type="InterPro" id="IPR000999">
    <property type="entry name" value="RNase_III_dom"/>
</dbReference>
<dbReference type="SUPFAM" id="SSF54768">
    <property type="entry name" value="dsRNA-binding domain-like"/>
    <property type="match status" value="1"/>
</dbReference>
<dbReference type="Pfam" id="PF14622">
    <property type="entry name" value="Ribonucleas_3_3"/>
    <property type="match status" value="1"/>
</dbReference>
<dbReference type="FunFam" id="1.10.1520.10:FF:000001">
    <property type="entry name" value="Ribonuclease 3"/>
    <property type="match status" value="1"/>
</dbReference>
<accession>L0GV24</accession>
<feature type="binding site" evidence="15">
    <location>
        <position position="115"/>
    </location>
    <ligand>
        <name>Mg(2+)</name>
        <dbReference type="ChEBI" id="CHEBI:18420"/>
    </ligand>
</feature>
<evidence type="ECO:0000256" key="14">
    <source>
        <dbReference type="ARBA" id="ARBA00022884"/>
    </source>
</evidence>
<keyword evidence="8 15" id="KW-0819">tRNA processing</keyword>
<dbReference type="PROSITE" id="PS50142">
    <property type="entry name" value="RNASE_3_2"/>
    <property type="match status" value="1"/>
</dbReference>
<evidence type="ECO:0000256" key="1">
    <source>
        <dbReference type="ARBA" id="ARBA00000109"/>
    </source>
</evidence>
<dbReference type="GO" id="GO:0004525">
    <property type="term" value="F:ribonuclease III activity"/>
    <property type="evidence" value="ECO:0007669"/>
    <property type="project" value="UniProtKB-UniRule"/>
</dbReference>
<feature type="compositionally biased region" description="Basic and acidic residues" evidence="16">
    <location>
        <begin position="194"/>
        <end position="210"/>
    </location>
</feature>
<keyword evidence="20" id="KW-1185">Reference proteome</keyword>
<evidence type="ECO:0000256" key="6">
    <source>
        <dbReference type="ARBA" id="ARBA00022552"/>
    </source>
</evidence>
<dbReference type="Proteomes" id="UP000010816">
    <property type="component" value="Chromosome"/>
</dbReference>
<evidence type="ECO:0000256" key="11">
    <source>
        <dbReference type="ARBA" id="ARBA00022759"/>
    </source>
</evidence>
<dbReference type="AlphaFoldDB" id="L0GV24"/>
<evidence type="ECO:0000256" key="15">
    <source>
        <dbReference type="HAMAP-Rule" id="MF_00104"/>
    </source>
</evidence>
<dbReference type="PANTHER" id="PTHR11207:SF0">
    <property type="entry name" value="RIBONUCLEASE 3"/>
    <property type="match status" value="1"/>
</dbReference>
<keyword evidence="12 15" id="KW-0378">Hydrolase</keyword>
<keyword evidence="11 15" id="KW-0255">Endonuclease</keyword>
<dbReference type="GO" id="GO:0019843">
    <property type="term" value="F:rRNA binding"/>
    <property type="evidence" value="ECO:0007669"/>
    <property type="project" value="UniProtKB-KW"/>
</dbReference>
<dbReference type="RefSeq" id="WP_015280739.1">
    <property type="nucleotide sequence ID" value="NC_019940.1"/>
</dbReference>
<gene>
    <name evidence="15" type="primary">rnc</name>
    <name evidence="19" type="ORF">Thimo_1830</name>
</gene>
<evidence type="ECO:0000256" key="9">
    <source>
        <dbReference type="ARBA" id="ARBA00022722"/>
    </source>
</evidence>
<reference evidence="19 20" key="1">
    <citation type="submission" date="2011-09" db="EMBL/GenBank/DDBJ databases">
        <title>Complete sequence of chromosome of Thioflavicoccus mobilis 8321.</title>
        <authorList>
            <consortium name="US DOE Joint Genome Institute"/>
            <person name="Lucas S."/>
            <person name="Han J."/>
            <person name="Lapidus A."/>
            <person name="Cheng J.-F."/>
            <person name="Goodwin L."/>
            <person name="Pitluck S."/>
            <person name="Peters L."/>
            <person name="Ovchinnikova G."/>
            <person name="Lu M."/>
            <person name="Detter J.C."/>
            <person name="Han C."/>
            <person name="Tapia R."/>
            <person name="Land M."/>
            <person name="Hauser L."/>
            <person name="Kyrpides N."/>
            <person name="Ivanova N."/>
            <person name="Pagani I."/>
            <person name="Vogl K."/>
            <person name="Liu Z."/>
            <person name="Imhoff J."/>
            <person name="Thiel V."/>
            <person name="Frigaard N.-U."/>
            <person name="Bryant D."/>
            <person name="Woyke T."/>
        </authorList>
    </citation>
    <scope>NUCLEOTIDE SEQUENCE [LARGE SCALE GENOMIC DNA]</scope>
    <source>
        <strain evidence="19 20">8321</strain>
    </source>
</reference>
<dbReference type="PROSITE" id="PS00517">
    <property type="entry name" value="RNASE_3_1"/>
    <property type="match status" value="1"/>
</dbReference>
<dbReference type="Gene3D" id="1.10.1520.10">
    <property type="entry name" value="Ribonuclease III domain"/>
    <property type="match status" value="1"/>
</dbReference>
<dbReference type="GO" id="GO:0008033">
    <property type="term" value="P:tRNA processing"/>
    <property type="evidence" value="ECO:0007669"/>
    <property type="project" value="UniProtKB-KW"/>
</dbReference>